<gene>
    <name evidence="1" type="ORF">K488DRAFT_69278</name>
</gene>
<name>A0ACB8QQP6_9AGAM</name>
<reference evidence="1" key="1">
    <citation type="submission" date="2021-02" db="EMBL/GenBank/DDBJ databases">
        <authorList>
            <consortium name="DOE Joint Genome Institute"/>
            <person name="Ahrendt S."/>
            <person name="Looney B.P."/>
            <person name="Miyauchi S."/>
            <person name="Morin E."/>
            <person name="Drula E."/>
            <person name="Courty P.E."/>
            <person name="Chicoki N."/>
            <person name="Fauchery L."/>
            <person name="Kohler A."/>
            <person name="Kuo A."/>
            <person name="Labutti K."/>
            <person name="Pangilinan J."/>
            <person name="Lipzen A."/>
            <person name="Riley R."/>
            <person name="Andreopoulos W."/>
            <person name="He G."/>
            <person name="Johnson J."/>
            <person name="Barry K.W."/>
            <person name="Grigoriev I.V."/>
            <person name="Nagy L."/>
            <person name="Hibbett D."/>
            <person name="Henrissat B."/>
            <person name="Matheny P.B."/>
            <person name="Labbe J."/>
            <person name="Martin F."/>
        </authorList>
    </citation>
    <scope>NUCLEOTIDE SEQUENCE</scope>
    <source>
        <strain evidence="1">EC-137</strain>
    </source>
</reference>
<accession>A0ACB8QQP6</accession>
<evidence type="ECO:0000313" key="1">
    <source>
        <dbReference type="EMBL" id="KAI0034194.1"/>
    </source>
</evidence>
<protein>
    <submittedName>
        <fullName evidence="1">Uncharacterized protein</fullName>
    </submittedName>
</protein>
<reference evidence="1" key="2">
    <citation type="journal article" date="2022" name="New Phytol.">
        <title>Evolutionary transition to the ectomycorrhizal habit in the genomes of a hyperdiverse lineage of mushroom-forming fungi.</title>
        <authorList>
            <person name="Looney B."/>
            <person name="Miyauchi S."/>
            <person name="Morin E."/>
            <person name="Drula E."/>
            <person name="Courty P.E."/>
            <person name="Kohler A."/>
            <person name="Kuo A."/>
            <person name="LaButti K."/>
            <person name="Pangilinan J."/>
            <person name="Lipzen A."/>
            <person name="Riley R."/>
            <person name="Andreopoulos W."/>
            <person name="He G."/>
            <person name="Johnson J."/>
            <person name="Nolan M."/>
            <person name="Tritt A."/>
            <person name="Barry K.W."/>
            <person name="Grigoriev I.V."/>
            <person name="Nagy L.G."/>
            <person name="Hibbett D."/>
            <person name="Henrissat B."/>
            <person name="Matheny P.B."/>
            <person name="Labbe J."/>
            <person name="Martin F.M."/>
        </authorList>
    </citation>
    <scope>NUCLEOTIDE SEQUENCE</scope>
    <source>
        <strain evidence="1">EC-137</strain>
    </source>
</reference>
<comment type="caution">
    <text evidence="1">The sequence shown here is derived from an EMBL/GenBank/DDBJ whole genome shotgun (WGS) entry which is preliminary data.</text>
</comment>
<proteinExistence type="predicted"/>
<evidence type="ECO:0000313" key="2">
    <source>
        <dbReference type="Proteomes" id="UP000814128"/>
    </source>
</evidence>
<organism evidence="1 2">
    <name type="scientific">Vararia minispora EC-137</name>
    <dbReference type="NCBI Taxonomy" id="1314806"/>
    <lineage>
        <taxon>Eukaryota</taxon>
        <taxon>Fungi</taxon>
        <taxon>Dikarya</taxon>
        <taxon>Basidiomycota</taxon>
        <taxon>Agaricomycotina</taxon>
        <taxon>Agaricomycetes</taxon>
        <taxon>Russulales</taxon>
        <taxon>Lachnocladiaceae</taxon>
        <taxon>Vararia</taxon>
    </lineage>
</organism>
<dbReference type="Proteomes" id="UP000814128">
    <property type="component" value="Unassembled WGS sequence"/>
</dbReference>
<sequence length="200" mass="21198">MQTSLVLQKRHRETTSPPTSPPRLPAQDRHWSTETIPIARPPRHSSLGIVPDQETTLLFSMEGVPVHPRHAYTVKPSASRMTISGFVGTICMTIVSTALTSNLPPSTAFAISVILGTIGVFFAVAALMLGAVGSAVDHPRTARAAMLFQLLSLACASAGTTCIAIRNLPIEGMVVIMDFLLAELVLEAGVGLGHALQQPI</sequence>
<dbReference type="EMBL" id="MU273504">
    <property type="protein sequence ID" value="KAI0034194.1"/>
    <property type="molecule type" value="Genomic_DNA"/>
</dbReference>
<keyword evidence="2" id="KW-1185">Reference proteome</keyword>